<accession>A0ABW9GXV9</accession>
<keyword evidence="11" id="KW-1185">Reference proteome</keyword>
<keyword evidence="4 7" id="KW-0812">Transmembrane</keyword>
<feature type="transmembrane region" description="Helical" evidence="7">
    <location>
        <begin position="33"/>
        <end position="53"/>
    </location>
</feature>
<evidence type="ECO:0000259" key="8">
    <source>
        <dbReference type="Pfam" id="PF01545"/>
    </source>
</evidence>
<feature type="transmembrane region" description="Helical" evidence="7">
    <location>
        <begin position="103"/>
        <end position="122"/>
    </location>
</feature>
<dbReference type="InterPro" id="IPR027469">
    <property type="entry name" value="Cation_efflux_TMD_sf"/>
</dbReference>
<dbReference type="InterPro" id="IPR036837">
    <property type="entry name" value="Cation_efflux_CTD_sf"/>
</dbReference>
<dbReference type="Gene3D" id="1.20.1510.10">
    <property type="entry name" value="Cation efflux protein transmembrane domain"/>
    <property type="match status" value="1"/>
</dbReference>
<evidence type="ECO:0000256" key="6">
    <source>
        <dbReference type="ARBA" id="ARBA00023136"/>
    </source>
</evidence>
<dbReference type="Proteomes" id="UP001631949">
    <property type="component" value="Unassembled WGS sequence"/>
</dbReference>
<comment type="subcellular location">
    <subcellularLocation>
        <location evidence="1">Membrane</location>
        <topology evidence="1">Multi-pass membrane protein</topology>
    </subcellularLocation>
</comment>
<dbReference type="PANTHER" id="PTHR43840:SF15">
    <property type="entry name" value="MITOCHONDRIAL METAL TRANSPORTER 1-RELATED"/>
    <property type="match status" value="1"/>
</dbReference>
<evidence type="ECO:0000256" key="2">
    <source>
        <dbReference type="ARBA" id="ARBA00008114"/>
    </source>
</evidence>
<evidence type="ECO:0000256" key="5">
    <source>
        <dbReference type="ARBA" id="ARBA00022989"/>
    </source>
</evidence>
<dbReference type="InterPro" id="IPR050291">
    <property type="entry name" value="CDF_Transporter"/>
</dbReference>
<evidence type="ECO:0000256" key="4">
    <source>
        <dbReference type="ARBA" id="ARBA00022692"/>
    </source>
</evidence>
<organism evidence="10 11">
    <name type="scientific">Peptococcus simiae</name>
    <dbReference type="NCBI Taxonomy" id="1643805"/>
    <lineage>
        <taxon>Bacteria</taxon>
        <taxon>Bacillati</taxon>
        <taxon>Bacillota</taxon>
        <taxon>Clostridia</taxon>
        <taxon>Eubacteriales</taxon>
        <taxon>Peptococcaceae</taxon>
        <taxon>Peptococcus</taxon>
    </lineage>
</organism>
<sequence length="317" mass="33550">MKASAGLSGCRLKELPMIEEKHSPGLGNYKEGIVLSVWTLALNLLLGVIKLAAGILGRSSAMIADSIHSFSDCATTVAVIAGLKIASKSADADHPYGHEKYELIFANILSIILGVTAIKIGYDALQVILTGSYGVPGWAPLAAAVFSILVKEAMYRVTLRKARKIGSVAMEADAWHHRSDALSSVGAFVGILGARLGAPILDPLTGLVVSLLVLKVGIDLYRKSVFGLVDSSTDESTVAEINRLLEGVDGILAVSSLKTRVFGASAYADVTIKVDGQKSVEEGHDIATLAHNRIEANLPQIKHIMVHVEPMTPNHDA</sequence>
<feature type="transmembrane region" description="Helical" evidence="7">
    <location>
        <begin position="128"/>
        <end position="150"/>
    </location>
</feature>
<keyword evidence="3" id="KW-0813">Transport</keyword>
<evidence type="ECO:0000256" key="1">
    <source>
        <dbReference type="ARBA" id="ARBA00004141"/>
    </source>
</evidence>
<evidence type="ECO:0000313" key="10">
    <source>
        <dbReference type="EMBL" id="MFM9412781.1"/>
    </source>
</evidence>
<reference evidence="10 11" key="1">
    <citation type="journal article" date="2016" name="Int. J. Syst. Evol. Microbiol.">
        <title>Peptococcus simiae sp. nov., isolated from rhesus macaque faeces and emended description of the genus Peptococcus.</title>
        <authorList>
            <person name="Shkoporov A.N."/>
            <person name="Efimov B.A."/>
            <person name="Kondova I."/>
            <person name="Ouwerling B."/>
            <person name="Chaplin A.V."/>
            <person name="Shcherbakova V.A."/>
            <person name="Langermans J.A.M."/>
        </authorList>
    </citation>
    <scope>NUCLEOTIDE SEQUENCE [LARGE SCALE GENOMIC DNA]</scope>
    <source>
        <strain evidence="10 11">M108</strain>
    </source>
</reference>
<protein>
    <submittedName>
        <fullName evidence="10">Cation diffusion facilitator family transporter</fullName>
    </submittedName>
</protein>
<evidence type="ECO:0000256" key="7">
    <source>
        <dbReference type="SAM" id="Phobius"/>
    </source>
</evidence>
<comment type="similarity">
    <text evidence="2">Belongs to the cation diffusion facilitator (CDF) transporter (TC 2.A.4) family.</text>
</comment>
<evidence type="ECO:0000256" key="3">
    <source>
        <dbReference type="ARBA" id="ARBA00022448"/>
    </source>
</evidence>
<dbReference type="NCBIfam" id="TIGR01297">
    <property type="entry name" value="CDF"/>
    <property type="match status" value="1"/>
</dbReference>
<dbReference type="Gene3D" id="3.30.70.1350">
    <property type="entry name" value="Cation efflux protein, cytoplasmic domain"/>
    <property type="match status" value="1"/>
</dbReference>
<feature type="domain" description="Cation efflux protein cytoplasmic" evidence="9">
    <location>
        <begin position="234"/>
        <end position="310"/>
    </location>
</feature>
<name>A0ABW9GXV9_9FIRM</name>
<dbReference type="EMBL" id="JBJUVG010000001">
    <property type="protein sequence ID" value="MFM9412781.1"/>
    <property type="molecule type" value="Genomic_DNA"/>
</dbReference>
<dbReference type="SUPFAM" id="SSF161111">
    <property type="entry name" value="Cation efflux protein transmembrane domain-like"/>
    <property type="match status" value="1"/>
</dbReference>
<dbReference type="Pfam" id="PF01545">
    <property type="entry name" value="Cation_efflux"/>
    <property type="match status" value="1"/>
</dbReference>
<dbReference type="Pfam" id="PF16916">
    <property type="entry name" value="ZT_dimer"/>
    <property type="match status" value="1"/>
</dbReference>
<feature type="domain" description="Cation efflux protein transmembrane" evidence="8">
    <location>
        <begin position="40"/>
        <end position="228"/>
    </location>
</feature>
<keyword evidence="6 7" id="KW-0472">Membrane</keyword>
<dbReference type="RefSeq" id="WP_408976412.1">
    <property type="nucleotide sequence ID" value="NZ_JBJUVG010000001.1"/>
</dbReference>
<dbReference type="InterPro" id="IPR002524">
    <property type="entry name" value="Cation_efflux"/>
</dbReference>
<proteinExistence type="inferred from homology"/>
<comment type="caution">
    <text evidence="10">The sequence shown here is derived from an EMBL/GenBank/DDBJ whole genome shotgun (WGS) entry which is preliminary data.</text>
</comment>
<gene>
    <name evidence="10" type="ORF">ACKQTC_00070</name>
</gene>
<dbReference type="InterPro" id="IPR027470">
    <property type="entry name" value="Cation_efflux_CTD"/>
</dbReference>
<dbReference type="SUPFAM" id="SSF160240">
    <property type="entry name" value="Cation efflux protein cytoplasmic domain-like"/>
    <property type="match status" value="1"/>
</dbReference>
<dbReference type="PANTHER" id="PTHR43840">
    <property type="entry name" value="MITOCHONDRIAL METAL TRANSPORTER 1-RELATED"/>
    <property type="match status" value="1"/>
</dbReference>
<evidence type="ECO:0000259" key="9">
    <source>
        <dbReference type="Pfam" id="PF16916"/>
    </source>
</evidence>
<keyword evidence="5 7" id="KW-1133">Transmembrane helix</keyword>
<dbReference type="InterPro" id="IPR058533">
    <property type="entry name" value="Cation_efflux_TM"/>
</dbReference>
<evidence type="ECO:0000313" key="11">
    <source>
        <dbReference type="Proteomes" id="UP001631949"/>
    </source>
</evidence>